<feature type="compositionally biased region" description="Polar residues" evidence="1">
    <location>
        <begin position="1055"/>
        <end position="1064"/>
    </location>
</feature>
<dbReference type="EMBL" id="JAEUBF010000734">
    <property type="protein sequence ID" value="KAH3675646.1"/>
    <property type="molecule type" value="Genomic_DNA"/>
</dbReference>
<feature type="compositionally biased region" description="Polar residues" evidence="1">
    <location>
        <begin position="10"/>
        <end position="22"/>
    </location>
</feature>
<dbReference type="CDD" id="cd04401">
    <property type="entry name" value="RhoGAP_fMSB1"/>
    <property type="match status" value="1"/>
</dbReference>
<feature type="region of interest" description="Disordered" evidence="1">
    <location>
        <begin position="1018"/>
        <end position="1424"/>
    </location>
</feature>
<dbReference type="InterPro" id="IPR037508">
    <property type="entry name" value="Msb1/Mug8"/>
</dbReference>
<feature type="compositionally biased region" description="Polar residues" evidence="1">
    <location>
        <begin position="1073"/>
        <end position="1088"/>
    </location>
</feature>
<feature type="compositionally biased region" description="Low complexity" evidence="1">
    <location>
        <begin position="1185"/>
        <end position="1204"/>
    </location>
</feature>
<feature type="compositionally biased region" description="Polar residues" evidence="1">
    <location>
        <begin position="971"/>
        <end position="982"/>
    </location>
</feature>
<dbReference type="Proteomes" id="UP000769528">
    <property type="component" value="Unassembled WGS sequence"/>
</dbReference>
<dbReference type="GO" id="GO:0005935">
    <property type="term" value="C:cellular bud neck"/>
    <property type="evidence" value="ECO:0007669"/>
    <property type="project" value="TreeGrafter"/>
</dbReference>
<sequence>MSYKIPTHLGPSSEQNHSSDTSKIPDAGLYLASKPLPVPENTDVDYEKFTHQFTRDDVKQLIHIITQELKLKGTKTPLVLLAFRSKASDQKLAKFLGEIFTSSSKPASLATIERAVTETDEYTLVSSLKYLWARLPGNSIIGWEAYESFKNIEIKEKYPKKAFLDFMPQCLSSPSHASIVYDFLDLLVALGASSKENQLSGRKIAKMAGIWAFQGLPHSASSSGLSQDNSFSDGLNDWLPAADAMFHLLLSFLRSMLPDEVNTKLQLPRTLQALLASNSYPPPDLTFSSSTLVDVPLVTIRTNSLSKSPIELINKMPKVLIFDNQNLFEAKEDYALLKSLCRADDNILHKLSGESRRIIEALCHKGKDTNLNSGWVETQQKLLEAPRVEVKVSRVAIDDYFIWAWLCTLSFEQTSTKKKTFGRSLISEVVFDGFKKWIIIEEQNINSNSRNSKPPSQEKPVIRKISQPHYTSMLDGLPDKASVPKKKVTKPQKPLPTIEPKSLPVSKAAVSPVKPKGIFNTLKKLNARKNYGTDDLPILPPKPPKDHHKLKEAYQLDVGSLPEIERDQYRLSIPLESFGFMEEPRTERYSQQQEEISSNRYHAQYDNPSDADYQNYDQRYEEINSRSHFSSNTNEDGHQFSVSERYSEGYTKLRPDPVEHSDYELKQAIAAYSGPFQNYDEFNGDGSMDNLSYMVDQMKVQVGQVETKLGRHSGYGYEYEIPFPKEENEEAYEFDNPQKYDNYSSSPESQFVRVPEVSIPSDIKTKSPAVLSEESSSAERPIEKPKNHLQQSGKSFENPEPTTPNSIDEETERTTQREPVASTSLINESKIKLKSYPIKSMVDVADEYPTTSVPLQTEDSDKDIFVNTPNSSSKNENALQNINSTPRQSLEHRLHEGVATQYDNKDIVSDKRVSVVTNDMTDYPESIIDTYRVPSIYSGRKKPQISPKKLPYPRTELQETNGDEKAEEYKVNQQEEAQSASESDVDYIPDLSNELGPIPLPGAPRSQFINQYKQIDSGVSKNVKYQNRPAKDTEDKYSVDKSESTGSDNEKLHTQKQSSVQYQYLISDPIEQVVNQKSPPTSVSSLASPSKIPRPKSGNSIGLSSEHAQLLPGKYDQSPNISSSSDSFQSSPNRGYILGLSDDHVASEPKPSGTLSKKEIYDSRSNSRSPLRSDNTSSGPKYSISHTGSETTASTSTAGSVSSSQLLPLSRHHHSPNRNQSNDENSNLSSQRNQAPHNKTGQPLNRDRSPRGTHLPKGYPPQGYPPQGYPPQGYPPQGYSPQGYPHQGYPPQGYYPQGYPTQGYSQGPPPQGYRPQGRAPQGHPPQNYQAQGFYPLPPPQGYYPAPQGYYPPPQGYHHHPPQGYSSHGPPQQIQHEPKKYQSVASDFAINNQPTTTVKNKLHHRPNNSNKKDLRNALTQGDFGI</sequence>
<comment type="caution">
    <text evidence="3">The sequence shown here is derived from an EMBL/GenBank/DDBJ whole genome shotgun (WGS) entry which is preliminary data.</text>
</comment>
<feature type="compositionally biased region" description="Polar residues" evidence="1">
    <location>
        <begin position="1163"/>
        <end position="1180"/>
    </location>
</feature>
<feature type="compositionally biased region" description="Polar residues" evidence="1">
    <location>
        <begin position="589"/>
        <end position="601"/>
    </location>
</feature>
<gene>
    <name evidence="3" type="ORF">WICMUC_002563</name>
</gene>
<feature type="region of interest" description="Disordered" evidence="1">
    <location>
        <begin position="1"/>
        <end position="24"/>
    </location>
</feature>
<evidence type="ECO:0000256" key="1">
    <source>
        <dbReference type="SAM" id="MobiDB-lite"/>
    </source>
</evidence>
<feature type="region of interest" description="Disordered" evidence="1">
    <location>
        <begin position="938"/>
        <end position="1005"/>
    </location>
</feature>
<feature type="compositionally biased region" description="Polar residues" evidence="1">
    <location>
        <begin position="1382"/>
        <end position="1398"/>
    </location>
</feature>
<feature type="compositionally biased region" description="Basic and acidic residues" evidence="1">
    <location>
        <begin position="1029"/>
        <end position="1053"/>
    </location>
</feature>
<feature type="compositionally biased region" description="Low complexity" evidence="1">
    <location>
        <begin position="1275"/>
        <end position="1306"/>
    </location>
</feature>
<dbReference type="InterPro" id="IPR012965">
    <property type="entry name" value="Msb1/Mug8_dom"/>
</dbReference>
<dbReference type="OrthoDB" id="3362494at2759"/>
<feature type="region of interest" description="Disordered" evidence="1">
    <location>
        <begin position="852"/>
        <end position="880"/>
    </location>
</feature>
<dbReference type="Pfam" id="PF08101">
    <property type="entry name" value="Msb1-Mug8_dom"/>
    <property type="match status" value="1"/>
</dbReference>
<feature type="compositionally biased region" description="Polar residues" evidence="1">
    <location>
        <begin position="739"/>
        <end position="749"/>
    </location>
</feature>
<dbReference type="GO" id="GO:0005934">
    <property type="term" value="C:cellular bud tip"/>
    <property type="evidence" value="ECO:0007669"/>
    <property type="project" value="TreeGrafter"/>
</dbReference>
<keyword evidence="4" id="KW-1185">Reference proteome</keyword>
<feature type="compositionally biased region" description="Polar residues" evidence="1">
    <location>
        <begin position="1097"/>
        <end position="1107"/>
    </location>
</feature>
<feature type="compositionally biased region" description="Polar residues" evidence="1">
    <location>
        <begin position="1217"/>
        <end position="1243"/>
    </location>
</feature>
<name>A0A9P8TE76_9ASCO</name>
<feature type="region of interest" description="Disordered" evidence="1">
    <location>
        <begin position="473"/>
        <end position="500"/>
    </location>
</feature>
<evidence type="ECO:0000259" key="2">
    <source>
        <dbReference type="Pfam" id="PF08101"/>
    </source>
</evidence>
<organism evidence="3 4">
    <name type="scientific">Wickerhamomyces mucosus</name>
    <dbReference type="NCBI Taxonomy" id="1378264"/>
    <lineage>
        <taxon>Eukaryota</taxon>
        <taxon>Fungi</taxon>
        <taxon>Dikarya</taxon>
        <taxon>Ascomycota</taxon>
        <taxon>Saccharomycotina</taxon>
        <taxon>Saccharomycetes</taxon>
        <taxon>Phaffomycetales</taxon>
        <taxon>Wickerhamomycetaceae</taxon>
        <taxon>Wickerhamomyces</taxon>
    </lineage>
</organism>
<dbReference type="PANTHER" id="PTHR28093:SF1">
    <property type="entry name" value="MORPHOGENESIS-RELATED PROTEIN MSB1"/>
    <property type="match status" value="1"/>
</dbReference>
<dbReference type="PANTHER" id="PTHR28093">
    <property type="entry name" value="MORPHOGENESIS-RELATED PROTEIN MSB1"/>
    <property type="match status" value="1"/>
</dbReference>
<evidence type="ECO:0000313" key="3">
    <source>
        <dbReference type="EMBL" id="KAH3675646.1"/>
    </source>
</evidence>
<protein>
    <recommendedName>
        <fullName evidence="2">Meiotically up-regulated protein Msb1/Mug8 domain-containing protein</fullName>
    </recommendedName>
</protein>
<reference evidence="3" key="1">
    <citation type="journal article" date="2021" name="Open Biol.">
        <title>Shared evolutionary footprints suggest mitochondrial oxidative damage underlies multiple complex I losses in fungi.</title>
        <authorList>
            <person name="Schikora-Tamarit M.A."/>
            <person name="Marcet-Houben M."/>
            <person name="Nosek J."/>
            <person name="Gabaldon T."/>
        </authorList>
    </citation>
    <scope>NUCLEOTIDE SEQUENCE</scope>
    <source>
        <strain evidence="3">CBS6341</strain>
    </source>
</reference>
<accession>A0A9P8TE76</accession>
<proteinExistence type="predicted"/>
<feature type="region of interest" description="Disordered" evidence="1">
    <location>
        <begin position="737"/>
        <end position="827"/>
    </location>
</feature>
<feature type="region of interest" description="Disordered" evidence="1">
    <location>
        <begin position="583"/>
        <end position="610"/>
    </location>
</feature>
<evidence type="ECO:0000313" key="4">
    <source>
        <dbReference type="Proteomes" id="UP000769528"/>
    </source>
</evidence>
<feature type="compositionally biased region" description="Low complexity" evidence="1">
    <location>
        <begin position="1116"/>
        <end position="1133"/>
    </location>
</feature>
<feature type="domain" description="Meiotically up-regulated protein Msb1/Mug8" evidence="2">
    <location>
        <begin position="52"/>
        <end position="443"/>
    </location>
</feature>
<feature type="compositionally biased region" description="Polar residues" evidence="1">
    <location>
        <begin position="867"/>
        <end position="880"/>
    </location>
</feature>
<feature type="compositionally biased region" description="Pro residues" evidence="1">
    <location>
        <begin position="1258"/>
        <end position="1274"/>
    </location>
</feature>
<reference evidence="3" key="2">
    <citation type="submission" date="2021-01" db="EMBL/GenBank/DDBJ databases">
        <authorList>
            <person name="Schikora-Tamarit M.A."/>
        </authorList>
    </citation>
    <scope>NUCLEOTIDE SEQUENCE</scope>
    <source>
        <strain evidence="3">CBS6341</strain>
    </source>
</reference>
<dbReference type="PRINTS" id="PR00239">
    <property type="entry name" value="RHODOPSNTAIL"/>
</dbReference>